<name>A0ABQ8TFM6_PERAM</name>
<feature type="region of interest" description="Disordered" evidence="1">
    <location>
        <begin position="289"/>
        <end position="321"/>
    </location>
</feature>
<keyword evidence="3" id="KW-1185">Reference proteome</keyword>
<dbReference type="PANTHER" id="PTHR24559:SF444">
    <property type="entry name" value="REVERSE TRANSCRIPTASE DOMAIN-CONTAINING PROTEIN"/>
    <property type="match status" value="1"/>
</dbReference>
<dbReference type="PANTHER" id="PTHR24559">
    <property type="entry name" value="TRANSPOSON TY3-I GAG-POL POLYPROTEIN"/>
    <property type="match status" value="1"/>
</dbReference>
<feature type="compositionally biased region" description="Basic and acidic residues" evidence="1">
    <location>
        <begin position="291"/>
        <end position="321"/>
    </location>
</feature>
<accession>A0ABQ8TFM6</accession>
<comment type="caution">
    <text evidence="2">The sequence shown here is derived from an EMBL/GenBank/DDBJ whole genome shotgun (WGS) entry which is preliminary data.</text>
</comment>
<dbReference type="InterPro" id="IPR043502">
    <property type="entry name" value="DNA/RNA_pol_sf"/>
</dbReference>
<protein>
    <submittedName>
        <fullName evidence="2">Uncharacterized protein</fullName>
    </submittedName>
</protein>
<evidence type="ECO:0000313" key="2">
    <source>
        <dbReference type="EMBL" id="KAJ4445088.1"/>
    </source>
</evidence>
<reference evidence="2 3" key="1">
    <citation type="journal article" date="2022" name="Allergy">
        <title>Genome assembly and annotation of Periplaneta americana reveal a comprehensive cockroach allergen profile.</title>
        <authorList>
            <person name="Wang L."/>
            <person name="Xiong Q."/>
            <person name="Saelim N."/>
            <person name="Wang L."/>
            <person name="Nong W."/>
            <person name="Wan A.T."/>
            <person name="Shi M."/>
            <person name="Liu X."/>
            <person name="Cao Q."/>
            <person name="Hui J.H.L."/>
            <person name="Sookrung N."/>
            <person name="Leung T.F."/>
            <person name="Tungtrongchitr A."/>
            <person name="Tsui S.K.W."/>
        </authorList>
    </citation>
    <scope>NUCLEOTIDE SEQUENCE [LARGE SCALE GENOMIC DNA]</scope>
    <source>
        <strain evidence="2">PWHHKU_190912</strain>
    </source>
</reference>
<dbReference type="SUPFAM" id="SSF56672">
    <property type="entry name" value="DNA/RNA polymerases"/>
    <property type="match status" value="1"/>
</dbReference>
<proteinExistence type="predicted"/>
<evidence type="ECO:0000256" key="1">
    <source>
        <dbReference type="SAM" id="MobiDB-lite"/>
    </source>
</evidence>
<sequence length="405" mass="46072">MWVFVANITEDVILGLDPMRIFDATVDVRRRILRFGQDEVFLRDVEDQPMASRLTLEDHVTIPAGCEMVVTTRLDGQPKRNLLLDSQTTPIDGVYVARSLLPNQKVVPVRVLNVTNWDKEVPSGTVLGNVEPVVSVTSLAENEECHRPRPDLDPSLKELARELPANLSKKERRKVHDLLTEFQDVFSLSENDYGRTEKVQHRIDTGSARPIRQPPRRVPLAKQKEIDSQLEGMKARGVIEESDRPWSSPVVLVKKKNGDLRFCVDYRKLNDVTKKHVWITRNGRIASQCGTREKDDGTWDDKKPDGRTTSEPEREVNGREWHETENSHYVRGYTRLSRVIIPDARTCKLVSKSETEVTGGQEDRKEARRTGNMCPGVELTDEGMYGLCLRVVSKMTPSQGPKEMI</sequence>
<evidence type="ECO:0000313" key="3">
    <source>
        <dbReference type="Proteomes" id="UP001148838"/>
    </source>
</evidence>
<organism evidence="2 3">
    <name type="scientific">Periplaneta americana</name>
    <name type="common">American cockroach</name>
    <name type="synonym">Blatta americana</name>
    <dbReference type="NCBI Taxonomy" id="6978"/>
    <lineage>
        <taxon>Eukaryota</taxon>
        <taxon>Metazoa</taxon>
        <taxon>Ecdysozoa</taxon>
        <taxon>Arthropoda</taxon>
        <taxon>Hexapoda</taxon>
        <taxon>Insecta</taxon>
        <taxon>Pterygota</taxon>
        <taxon>Neoptera</taxon>
        <taxon>Polyneoptera</taxon>
        <taxon>Dictyoptera</taxon>
        <taxon>Blattodea</taxon>
        <taxon>Blattoidea</taxon>
        <taxon>Blattidae</taxon>
        <taxon>Blattinae</taxon>
        <taxon>Periplaneta</taxon>
    </lineage>
</organism>
<dbReference type="Gene3D" id="3.10.10.10">
    <property type="entry name" value="HIV Type 1 Reverse Transcriptase, subunit A, domain 1"/>
    <property type="match status" value="1"/>
</dbReference>
<gene>
    <name evidence="2" type="ORF">ANN_06887</name>
</gene>
<dbReference type="EMBL" id="JAJSOF020000011">
    <property type="protein sequence ID" value="KAJ4445088.1"/>
    <property type="molecule type" value="Genomic_DNA"/>
</dbReference>
<feature type="region of interest" description="Disordered" evidence="1">
    <location>
        <begin position="197"/>
        <end position="220"/>
    </location>
</feature>
<dbReference type="InterPro" id="IPR053134">
    <property type="entry name" value="RNA-dir_DNA_polymerase"/>
</dbReference>
<dbReference type="Proteomes" id="UP001148838">
    <property type="component" value="Unassembled WGS sequence"/>
</dbReference>